<feature type="compositionally biased region" description="Basic and acidic residues" evidence="1">
    <location>
        <begin position="96"/>
        <end position="107"/>
    </location>
</feature>
<name>A0ABV1YH87_9HYPH</name>
<evidence type="ECO:0000259" key="3">
    <source>
        <dbReference type="Pfam" id="PF13478"/>
    </source>
</evidence>
<dbReference type="RefSeq" id="WP_287272652.1">
    <property type="nucleotide sequence ID" value="NZ_JAMYMY010000003.1"/>
</dbReference>
<dbReference type="PANTHER" id="PTHR30388:SF6">
    <property type="entry name" value="XANTHINE DEHYDROGENASE SUBUNIT A-RELATED"/>
    <property type="match status" value="1"/>
</dbReference>
<comment type="caution">
    <text evidence="4">The sequence shown here is derived from an EMBL/GenBank/DDBJ whole genome shotgun (WGS) entry which is preliminary data.</text>
</comment>
<sequence length="363" mass="38016">MNSKVQSLKAFLASAHRVALVEVAGTKGSTPREKGAFMLVSASATFGTIGGGQLEYMAIDKARQMLFSPLEGGEERSAVGREKANDLAFSATSARSHSEGQAAKRPEGVLSKGTARTSRPVDPTPPGGFAATLPSRERGTRIEADEVRATLDVPLGPEIGQCCGGRVEVLIRLVDFALAADLIAAAEAEEAHLPHVYIFGGGHVGQALASTIALLPVHGVIIETRAEALECMPETVETRLTPMPEAEVRNAPAGTAFAILTHDHALDFLIVAEALRRGDTAYVGMIGSKTKKATFRNWFLKSADGTEAEFARLVSPIGGDAVKDKRPQVIAALAAAEIMTALVAHAAASNADNPVPHGKVMVS</sequence>
<protein>
    <submittedName>
        <fullName evidence="4">Xanthine dehydrogenase accessory protein XdhC</fullName>
    </submittedName>
</protein>
<reference evidence="4 5" key="1">
    <citation type="journal article" date="2024" name="Proc. Natl. Acad. Sci. U.S.A.">
        <title>The evolutionary genomics of adaptation to stress in wild rhizobium bacteria.</title>
        <authorList>
            <person name="Kehlet-Delgado H."/>
            <person name="Montoya A.P."/>
            <person name="Jensen K.T."/>
            <person name="Wendlandt C.E."/>
            <person name="Dexheimer C."/>
            <person name="Roberts M."/>
            <person name="Torres Martinez L."/>
            <person name="Friesen M.L."/>
            <person name="Griffitts J.S."/>
            <person name="Porter S.S."/>
        </authorList>
    </citation>
    <scope>NUCLEOTIDE SEQUENCE [LARGE SCALE GENOMIC DNA]</scope>
    <source>
        <strain evidence="4 5">M0729</strain>
    </source>
</reference>
<gene>
    <name evidence="4" type="primary">xdhC</name>
    <name evidence="4" type="ORF">NKI33_16430</name>
</gene>
<dbReference type="InterPro" id="IPR014308">
    <property type="entry name" value="Xanthine_DH_XdhC"/>
</dbReference>
<feature type="region of interest" description="Disordered" evidence="1">
    <location>
        <begin position="89"/>
        <end position="139"/>
    </location>
</feature>
<evidence type="ECO:0000259" key="2">
    <source>
        <dbReference type="Pfam" id="PF02625"/>
    </source>
</evidence>
<feature type="domain" description="XdhC Rossmann" evidence="3">
    <location>
        <begin position="196"/>
        <end position="338"/>
    </location>
</feature>
<dbReference type="InterPro" id="IPR003777">
    <property type="entry name" value="XdhC_CoxI"/>
</dbReference>
<dbReference type="Pfam" id="PF02625">
    <property type="entry name" value="XdhC_CoxI"/>
    <property type="match status" value="1"/>
</dbReference>
<feature type="domain" description="XdhC- CoxI" evidence="2">
    <location>
        <begin position="12"/>
        <end position="66"/>
    </location>
</feature>
<proteinExistence type="predicted"/>
<dbReference type="InterPro" id="IPR027051">
    <property type="entry name" value="XdhC_Rossmann_dom"/>
</dbReference>
<evidence type="ECO:0000313" key="4">
    <source>
        <dbReference type="EMBL" id="MER8934552.1"/>
    </source>
</evidence>
<evidence type="ECO:0000256" key="1">
    <source>
        <dbReference type="SAM" id="MobiDB-lite"/>
    </source>
</evidence>
<keyword evidence="5" id="KW-1185">Reference proteome</keyword>
<dbReference type="Gene3D" id="3.40.50.720">
    <property type="entry name" value="NAD(P)-binding Rossmann-like Domain"/>
    <property type="match status" value="1"/>
</dbReference>
<dbReference type="PANTHER" id="PTHR30388">
    <property type="entry name" value="ALDEHYDE OXIDOREDUCTASE MOLYBDENUM COFACTOR ASSEMBLY PROTEIN"/>
    <property type="match status" value="1"/>
</dbReference>
<dbReference type="Pfam" id="PF13478">
    <property type="entry name" value="XdhC_C"/>
    <property type="match status" value="1"/>
</dbReference>
<dbReference type="NCBIfam" id="TIGR02964">
    <property type="entry name" value="xanthine_xdhC"/>
    <property type="match status" value="1"/>
</dbReference>
<evidence type="ECO:0000313" key="5">
    <source>
        <dbReference type="Proteomes" id="UP001464387"/>
    </source>
</evidence>
<accession>A0ABV1YH87</accession>
<organism evidence="4 5">
    <name type="scientific">Mesorhizobium opportunistum</name>
    <dbReference type="NCBI Taxonomy" id="593909"/>
    <lineage>
        <taxon>Bacteria</taxon>
        <taxon>Pseudomonadati</taxon>
        <taxon>Pseudomonadota</taxon>
        <taxon>Alphaproteobacteria</taxon>
        <taxon>Hyphomicrobiales</taxon>
        <taxon>Phyllobacteriaceae</taxon>
        <taxon>Mesorhizobium</taxon>
    </lineage>
</organism>
<dbReference type="Proteomes" id="UP001464387">
    <property type="component" value="Unassembled WGS sequence"/>
</dbReference>
<dbReference type="InterPro" id="IPR052698">
    <property type="entry name" value="MoCofactor_Util/Proc"/>
</dbReference>
<dbReference type="EMBL" id="JAMYPJ010000021">
    <property type="protein sequence ID" value="MER8934552.1"/>
    <property type="molecule type" value="Genomic_DNA"/>
</dbReference>